<dbReference type="RefSeq" id="XP_001025359.2">
    <property type="nucleotide sequence ID" value="XM_001025359.2"/>
</dbReference>
<dbReference type="EMBL" id="GG662407">
    <property type="protein sequence ID" value="EAS05114.2"/>
    <property type="molecule type" value="Genomic_DNA"/>
</dbReference>
<proteinExistence type="predicted"/>
<evidence type="ECO:0000313" key="2">
    <source>
        <dbReference type="Proteomes" id="UP000009168"/>
    </source>
</evidence>
<gene>
    <name evidence="1" type="ORF">TTHERM_00763010</name>
</gene>
<name>I7M478_TETTS</name>
<dbReference type="KEGG" id="tet:TTHERM_00763010"/>
<sequence length="500" mass="58479">MKCIHTFFNIQIYQVQKLQKIKIQFITIKNKKVNDVWQNSVFQISQKIKIELNFMQIQALQQSILNQKILFVFFFKQKIGKHIYQKLLFLLYLFELAQNNCKKFNILQSSLRSKDMFEIRIHKQQLILLLLLLTQQAISQDIVSNITCGQGCLQCQTIQNGSNICQECDQGFTLNKDDNTCIYNLCPQNLFVVDWIKHNQCVLICDNIHIGNSKTNTCEPIQQCSIYNQNQNQLVTDDTIQQAFFITQDTIIVMYQYQYTLLDSQTGLIYKSDFIDRNSLNYYVFQGTIFVIKNTNKIAQLDLILKQEYLIYQEIDISINQEMRLIDVSQFIICYLKVDSTKYQYLIYPLYDISQATNIKGNQLIINQNEKKLIYSNNSILIFEGSSQLTLINLQAVITNENDYFLTENQLTCVVNNSQSSTQISSLLKQGSYDEYIFSINQNNTIFYANFNDKICQTKINKTSQIYLNHKVLESVNSKLLNKQHQVQQPRQLQQNSSNC</sequence>
<evidence type="ECO:0000313" key="1">
    <source>
        <dbReference type="EMBL" id="EAS05114.2"/>
    </source>
</evidence>
<dbReference type="AlphaFoldDB" id="I7M478"/>
<dbReference type="GeneID" id="7845460"/>
<reference evidence="2" key="1">
    <citation type="journal article" date="2006" name="PLoS Biol.">
        <title>Macronuclear genome sequence of the ciliate Tetrahymena thermophila, a model eukaryote.</title>
        <authorList>
            <person name="Eisen J.A."/>
            <person name="Coyne R.S."/>
            <person name="Wu M."/>
            <person name="Wu D."/>
            <person name="Thiagarajan M."/>
            <person name="Wortman J.R."/>
            <person name="Badger J.H."/>
            <person name="Ren Q."/>
            <person name="Amedeo P."/>
            <person name="Jones K.M."/>
            <person name="Tallon L.J."/>
            <person name="Delcher A.L."/>
            <person name="Salzberg S.L."/>
            <person name="Silva J.C."/>
            <person name="Haas B.J."/>
            <person name="Majoros W.H."/>
            <person name="Farzad M."/>
            <person name="Carlton J.M."/>
            <person name="Smith R.K. Jr."/>
            <person name="Garg J."/>
            <person name="Pearlman R.E."/>
            <person name="Karrer K.M."/>
            <person name="Sun L."/>
            <person name="Manning G."/>
            <person name="Elde N.C."/>
            <person name="Turkewitz A.P."/>
            <person name="Asai D.J."/>
            <person name="Wilkes D.E."/>
            <person name="Wang Y."/>
            <person name="Cai H."/>
            <person name="Collins K."/>
            <person name="Stewart B.A."/>
            <person name="Lee S.R."/>
            <person name="Wilamowska K."/>
            <person name="Weinberg Z."/>
            <person name="Ruzzo W.L."/>
            <person name="Wloga D."/>
            <person name="Gaertig J."/>
            <person name="Frankel J."/>
            <person name="Tsao C.-C."/>
            <person name="Gorovsky M.A."/>
            <person name="Keeling P.J."/>
            <person name="Waller R.F."/>
            <person name="Patron N.J."/>
            <person name="Cherry J.M."/>
            <person name="Stover N.A."/>
            <person name="Krieger C.J."/>
            <person name="del Toro C."/>
            <person name="Ryder H.F."/>
            <person name="Williamson S.C."/>
            <person name="Barbeau R.A."/>
            <person name="Hamilton E.P."/>
            <person name="Orias E."/>
        </authorList>
    </citation>
    <scope>NUCLEOTIDE SEQUENCE [LARGE SCALE GENOMIC DNA]</scope>
    <source>
        <strain evidence="2">SB210</strain>
    </source>
</reference>
<protein>
    <submittedName>
        <fullName evidence="1">Uncharacterized protein</fullName>
    </submittedName>
</protein>
<keyword evidence="2" id="KW-1185">Reference proteome</keyword>
<dbReference type="InParanoid" id="I7M478"/>
<dbReference type="Proteomes" id="UP000009168">
    <property type="component" value="Unassembled WGS sequence"/>
</dbReference>
<accession>I7M478</accession>
<organism evidence="1 2">
    <name type="scientific">Tetrahymena thermophila (strain SB210)</name>
    <dbReference type="NCBI Taxonomy" id="312017"/>
    <lineage>
        <taxon>Eukaryota</taxon>
        <taxon>Sar</taxon>
        <taxon>Alveolata</taxon>
        <taxon>Ciliophora</taxon>
        <taxon>Intramacronucleata</taxon>
        <taxon>Oligohymenophorea</taxon>
        <taxon>Hymenostomatida</taxon>
        <taxon>Tetrahymenina</taxon>
        <taxon>Tetrahymenidae</taxon>
        <taxon>Tetrahymena</taxon>
    </lineage>
</organism>